<dbReference type="PANTHER" id="PTHR35560">
    <property type="entry name" value="BLL0132 PROTEIN"/>
    <property type="match status" value="1"/>
</dbReference>
<accession>A0A5C3EG68</accession>
<gene>
    <name evidence="3" type="ORF">UTRI_05629</name>
</gene>
<dbReference type="Gene3D" id="3.40.50.1820">
    <property type="entry name" value="alpha/beta hydrolase"/>
    <property type="match status" value="1"/>
</dbReference>
<dbReference type="InterPro" id="IPR029058">
    <property type="entry name" value="AB_hydrolase_fold"/>
</dbReference>
<reference evidence="3 4" key="1">
    <citation type="submission" date="2018-03" db="EMBL/GenBank/DDBJ databases">
        <authorList>
            <person name="Guldener U."/>
        </authorList>
    </citation>
    <scope>NUCLEOTIDE SEQUENCE [LARGE SCALE GENOMIC DNA]</scope>
    <source>
        <strain evidence="3 4">NBRC100155</strain>
    </source>
</reference>
<keyword evidence="4" id="KW-1185">Reference proteome</keyword>
<dbReference type="Proteomes" id="UP000324022">
    <property type="component" value="Unassembled WGS sequence"/>
</dbReference>
<feature type="compositionally biased region" description="Polar residues" evidence="1">
    <location>
        <begin position="41"/>
        <end position="52"/>
    </location>
</feature>
<feature type="region of interest" description="Disordered" evidence="1">
    <location>
        <begin position="40"/>
        <end position="68"/>
    </location>
</feature>
<proteinExistence type="predicted"/>
<sequence>MGTSISRRSSRTSLVASTLCLALLALQLLAQTVVAELVPTRPSSSTTWQQRDAFSDQDPINNEGENHKAPTIPSGASLVSLPITPAASLAVYWTANPNNSTATNAYVMMHGKLRDGANYWTILNNVLKNAIAAKSPNAVSTSIITAPQFYSTRLNSGQYTTNQIAFADTNVWQAGEAASHPTNSNVTSFDALDALLAEFSDTSKYPNMKQITFVGHGGGGQLISRYAVIGAGLPSSSKIKLRYVVGDPSSNPYFTLDRPLQDTSVANKSSCPLYNRWRYGFDRFNGTKAAGLLTPQQYFTTFATRDVRWVVGYQDVQADGDNTCMAKLQGGAARRDRNLSWWRYLNTLAGTNQDLTGFPGALPNLVSWSNLTRNTLNHRLTVVLDADHNAEEVYSSMEGTSALFDDSANVQLGWRPQGWRNVSSVNHSTTNGSSSSGSSSAAAPLAVTQIALEAMVGVASLLVVGASVLL</sequence>
<evidence type="ECO:0000313" key="3">
    <source>
        <dbReference type="EMBL" id="SPO29055.1"/>
    </source>
</evidence>
<dbReference type="PANTHER" id="PTHR35560:SF3">
    <property type="entry name" value="PEPTIDASE S9 PROLYL OLIGOPEPTIDASE CATALYTIC DOMAIN-CONTAINING PROTEIN"/>
    <property type="match status" value="1"/>
</dbReference>
<feature type="signal peptide" evidence="2">
    <location>
        <begin position="1"/>
        <end position="35"/>
    </location>
</feature>
<evidence type="ECO:0000256" key="1">
    <source>
        <dbReference type="SAM" id="MobiDB-lite"/>
    </source>
</evidence>
<protein>
    <recommendedName>
        <fullName evidence="5">Transmembrane protein</fullName>
    </recommendedName>
</protein>
<organism evidence="3 4">
    <name type="scientific">Ustilago trichophora</name>
    <dbReference type="NCBI Taxonomy" id="86804"/>
    <lineage>
        <taxon>Eukaryota</taxon>
        <taxon>Fungi</taxon>
        <taxon>Dikarya</taxon>
        <taxon>Basidiomycota</taxon>
        <taxon>Ustilaginomycotina</taxon>
        <taxon>Ustilaginomycetes</taxon>
        <taxon>Ustilaginales</taxon>
        <taxon>Ustilaginaceae</taxon>
        <taxon>Ustilago</taxon>
    </lineage>
</organism>
<keyword evidence="2" id="KW-0732">Signal</keyword>
<evidence type="ECO:0000313" key="4">
    <source>
        <dbReference type="Proteomes" id="UP000324022"/>
    </source>
</evidence>
<dbReference type="AlphaFoldDB" id="A0A5C3EG68"/>
<evidence type="ECO:0000256" key="2">
    <source>
        <dbReference type="SAM" id="SignalP"/>
    </source>
</evidence>
<evidence type="ECO:0008006" key="5">
    <source>
        <dbReference type="Google" id="ProtNLM"/>
    </source>
</evidence>
<name>A0A5C3EG68_9BASI</name>
<feature type="chain" id="PRO_5023091042" description="Transmembrane protein" evidence="2">
    <location>
        <begin position="36"/>
        <end position="470"/>
    </location>
</feature>
<dbReference type="OrthoDB" id="5985073at2759"/>
<dbReference type="EMBL" id="OOIN01000026">
    <property type="protein sequence ID" value="SPO29055.1"/>
    <property type="molecule type" value="Genomic_DNA"/>
</dbReference>